<evidence type="ECO:0008006" key="4">
    <source>
        <dbReference type="Google" id="ProtNLM"/>
    </source>
</evidence>
<evidence type="ECO:0000256" key="1">
    <source>
        <dbReference type="SAM" id="Phobius"/>
    </source>
</evidence>
<dbReference type="AlphaFoldDB" id="A0A5B7TLS9"/>
<proteinExistence type="predicted"/>
<keyword evidence="1" id="KW-0812">Transmembrane</keyword>
<feature type="transmembrane region" description="Helical" evidence="1">
    <location>
        <begin position="6"/>
        <end position="25"/>
    </location>
</feature>
<keyword evidence="1" id="KW-0472">Membrane</keyword>
<dbReference type="Proteomes" id="UP000306229">
    <property type="component" value="Chromosome"/>
</dbReference>
<keyword evidence="1" id="KW-1133">Transmembrane helix</keyword>
<accession>A0A5B7TLS9</accession>
<evidence type="ECO:0000313" key="2">
    <source>
        <dbReference type="EMBL" id="QCX37070.1"/>
    </source>
</evidence>
<name>A0A5B7TLS9_9FLAO</name>
<dbReference type="OrthoDB" id="332088at2"/>
<dbReference type="KEGG" id="fbe:FF125_00935"/>
<reference evidence="2 3" key="1">
    <citation type="submission" date="2019-05" db="EMBL/GenBank/DDBJ databases">
        <title>Algicella ahnfeltiae gen. nov., sp. nov., a novel marine bacterium of the family Flavobacteriaceae isolated from a red alga.</title>
        <authorList>
            <person name="Nedashkovskaya O.I."/>
            <person name="Kukhlevskiy A.D."/>
            <person name="Kim S.-G."/>
            <person name="Zhukova N.V."/>
            <person name="Mikhailov V.V."/>
        </authorList>
    </citation>
    <scope>NUCLEOTIDE SEQUENCE [LARGE SCALE GENOMIC DNA]</scope>
    <source>
        <strain evidence="2 3">10Alg115</strain>
    </source>
</reference>
<protein>
    <recommendedName>
        <fullName evidence="4">DUF378 domain-containing protein</fullName>
    </recommendedName>
</protein>
<dbReference type="EMBL" id="CP040749">
    <property type="protein sequence ID" value="QCX37070.1"/>
    <property type="molecule type" value="Genomic_DNA"/>
</dbReference>
<organism evidence="2 3">
    <name type="scientific">Aureibaculum algae</name>
    <dbReference type="NCBI Taxonomy" id="2584122"/>
    <lineage>
        <taxon>Bacteria</taxon>
        <taxon>Pseudomonadati</taxon>
        <taxon>Bacteroidota</taxon>
        <taxon>Flavobacteriia</taxon>
        <taxon>Flavobacteriales</taxon>
        <taxon>Flavobacteriaceae</taxon>
        <taxon>Aureibaculum</taxon>
    </lineage>
</organism>
<feature type="transmembrane region" description="Helical" evidence="1">
    <location>
        <begin position="37"/>
        <end position="58"/>
    </location>
</feature>
<evidence type="ECO:0000313" key="3">
    <source>
        <dbReference type="Proteomes" id="UP000306229"/>
    </source>
</evidence>
<sequence length="72" mass="8040">MSKIGGYIAIFGIASIILYFFNYELRILSWIGLWGETTAWIIRIGLVVLGAVLFFIGASGDSEEEVEVQRPE</sequence>
<dbReference type="RefSeq" id="WP_138948027.1">
    <property type="nucleotide sequence ID" value="NZ_CP040749.1"/>
</dbReference>
<gene>
    <name evidence="2" type="ORF">FF125_00935</name>
</gene>
<keyword evidence="3" id="KW-1185">Reference proteome</keyword>